<dbReference type="GO" id="GO:0001522">
    <property type="term" value="P:pseudouridine synthesis"/>
    <property type="evidence" value="ECO:0007669"/>
    <property type="project" value="InterPro"/>
</dbReference>
<dbReference type="Gene3D" id="3.30.2350.20">
    <property type="entry name" value="TruD, catalytic domain"/>
    <property type="match status" value="1"/>
</dbReference>
<dbReference type="GO" id="GO:0005634">
    <property type="term" value="C:nucleus"/>
    <property type="evidence" value="ECO:0007669"/>
    <property type="project" value="TreeGrafter"/>
</dbReference>
<dbReference type="EMBL" id="AHKC01017598">
    <property type="protein sequence ID" value="EKF27628.1"/>
    <property type="molecule type" value="Genomic_DNA"/>
</dbReference>
<comment type="caution">
    <text evidence="2">The sequence shown here is derived from an EMBL/GenBank/DDBJ whole genome shotgun (WGS) entry which is preliminary data.</text>
</comment>
<evidence type="ECO:0000313" key="2">
    <source>
        <dbReference type="EMBL" id="EKF27628.1"/>
    </source>
</evidence>
<dbReference type="PANTHER" id="PTHR13326:SF28">
    <property type="entry name" value="TRUD DOMAIN-CONTAINING PROTEIN"/>
    <property type="match status" value="1"/>
</dbReference>
<name>K2LYD6_TRYCR</name>
<feature type="compositionally biased region" description="Basic and acidic residues" evidence="1">
    <location>
        <begin position="742"/>
        <end position="753"/>
    </location>
</feature>
<dbReference type="SUPFAM" id="SSF55120">
    <property type="entry name" value="Pseudouridine synthase"/>
    <property type="match status" value="1"/>
</dbReference>
<dbReference type="PANTHER" id="PTHR13326">
    <property type="entry name" value="TRNA PSEUDOURIDINE SYNTHASE D"/>
    <property type="match status" value="1"/>
</dbReference>
<dbReference type="AlphaFoldDB" id="K2LYD6"/>
<keyword evidence="3" id="KW-1185">Reference proteome</keyword>
<dbReference type="InterPro" id="IPR020103">
    <property type="entry name" value="PsdUridine_synth_cat_dom_sf"/>
</dbReference>
<dbReference type="OrthoDB" id="272717at2759"/>
<organism evidence="2 3">
    <name type="scientific">Trypanosoma cruzi marinkellei</name>
    <dbReference type="NCBI Taxonomy" id="85056"/>
    <lineage>
        <taxon>Eukaryota</taxon>
        <taxon>Discoba</taxon>
        <taxon>Euglenozoa</taxon>
        <taxon>Kinetoplastea</taxon>
        <taxon>Metakinetoplastina</taxon>
        <taxon>Trypanosomatida</taxon>
        <taxon>Trypanosomatidae</taxon>
        <taxon>Trypanosoma</taxon>
        <taxon>Schizotrypanum</taxon>
    </lineage>
</organism>
<evidence type="ECO:0000256" key="1">
    <source>
        <dbReference type="SAM" id="MobiDB-lite"/>
    </source>
</evidence>
<dbReference type="GO" id="GO:0003723">
    <property type="term" value="F:RNA binding"/>
    <property type="evidence" value="ECO:0007669"/>
    <property type="project" value="InterPro"/>
</dbReference>
<dbReference type="Proteomes" id="UP000007350">
    <property type="component" value="Unassembled WGS sequence"/>
</dbReference>
<dbReference type="InterPro" id="IPR042214">
    <property type="entry name" value="TruD_catalytic"/>
</dbReference>
<sequence>MSKGAELRKGYMSPRSPTVQAAMAAVRRRIRAPRATSQLSEKTTASTPHTSLFVSSILSDLHTELTSSSSSSSASQGFSKNTADLSCTLRSLLQMNRASASPAAITHDMKRTGPSLGKNNKVSENRVEDALPLYNPTIDPTILKRVAVVVDIDGAIKRAREFVRAIRDGGNFCSILSGLRELQSRPTMQELELQAGIAARLHHGRNGERVPRLRGFRMYTSDVQVAEVLPSGKIVTFISPTLPDAIDTCHYKSTGPEQRYLHFVLYKEGLSLSKAFRLLSEACEGMCLPEHFAANVALEESAVTVQVCSLRFLLPDSTSYETHQATVIKKLLRVNLRPLQMNIQLLGWRSFPCDPVNSSRCHMQYSMLLRGITTPTTTGQTQLEKRVLGWLAVFPNFFGPCHFGMRSPSSPFRSYHAAAAWEKNMPAEALLIAACLSDDARTMAGDGWVSEMVRLLQSGENRPAVLKEWYHLHVSCGLRAQIERSKSALLWNVLASCRIHELGGGAVEGSPEAGEFVLHTSDGILPANVVTKPELFPDASLLSLTCGDDGLKGVHAVLTREEAAPYTLRDVVIPLNVEGNEVINHVSRLLGFTPASHGHNRLSCHPAYFRPLFSAGSGHPRTTRPWVKALPELSEVIGENGDGVYKLLTDMELRQRTSYTATSRGQPRSLWPIGKYGFRLAERLPAGAVALAASDTARQGGTKSLALHFTLPAHTYSMAFFREFMTIEEHTTLSHTPGGNHRSVERTGHVDAKEKNDVVVGVTPSDGEVVDGDILGKMRRNRV</sequence>
<proteinExistence type="predicted"/>
<dbReference type="InterPro" id="IPR001656">
    <property type="entry name" value="PsdUridine_synth_TruD"/>
</dbReference>
<protein>
    <submittedName>
        <fullName evidence="2">Uncharacterized protein</fullName>
    </submittedName>
</protein>
<reference evidence="2 3" key="1">
    <citation type="journal article" date="2012" name="BMC Genomics">
        <title>Comparative genomic analysis of human infective Trypanosoma cruzi lineages with the bat-restricted subspecies T. cruzi marinkellei.</title>
        <authorList>
            <person name="Franzen O."/>
            <person name="Talavera-Lopez C."/>
            <person name="Ochaya S."/>
            <person name="Butler C.E."/>
            <person name="Messenger L.A."/>
            <person name="Lewis M.D."/>
            <person name="Llewellyn M.S."/>
            <person name="Marinkelle C.J."/>
            <person name="Tyler K.M."/>
            <person name="Miles M.A."/>
            <person name="Andersson B."/>
        </authorList>
    </citation>
    <scope>NUCLEOTIDE SEQUENCE [LARGE SCALE GENOMIC DNA]</scope>
    <source>
        <strain evidence="2 3">B7</strain>
    </source>
</reference>
<accession>K2LYD6</accession>
<feature type="region of interest" description="Disordered" evidence="1">
    <location>
        <begin position="732"/>
        <end position="753"/>
    </location>
</feature>
<gene>
    <name evidence="2" type="ORF">MOQ_008640</name>
</gene>
<evidence type="ECO:0000313" key="3">
    <source>
        <dbReference type="Proteomes" id="UP000007350"/>
    </source>
</evidence>
<dbReference type="GO" id="GO:0009982">
    <property type="term" value="F:pseudouridine synthase activity"/>
    <property type="evidence" value="ECO:0007669"/>
    <property type="project" value="InterPro"/>
</dbReference>